<dbReference type="GO" id="GO:0005576">
    <property type="term" value="C:extracellular region"/>
    <property type="evidence" value="ECO:0007669"/>
    <property type="project" value="UniProtKB-SubCell"/>
</dbReference>
<dbReference type="PANTHER" id="PTHR34216">
    <property type="match status" value="1"/>
</dbReference>
<keyword evidence="5" id="KW-1185">Reference proteome</keyword>
<dbReference type="Pfam" id="PF01522">
    <property type="entry name" value="Polysacc_deac_1"/>
    <property type="match status" value="1"/>
</dbReference>
<dbReference type="SUPFAM" id="SSF88713">
    <property type="entry name" value="Glycoside hydrolase/deacetylase"/>
    <property type="match status" value="1"/>
</dbReference>
<dbReference type="GO" id="GO:0005975">
    <property type="term" value="P:carbohydrate metabolic process"/>
    <property type="evidence" value="ECO:0007669"/>
    <property type="project" value="InterPro"/>
</dbReference>
<reference evidence="4 5" key="1">
    <citation type="submission" date="2010-07" db="EMBL/GenBank/DDBJ databases">
        <authorList>
            <person name="Muzny D."/>
            <person name="Qin X."/>
            <person name="Deng J."/>
            <person name="Jiang H."/>
            <person name="Liu Y."/>
            <person name="Qu J."/>
            <person name="Song X.-Z."/>
            <person name="Zhang L."/>
            <person name="Thornton R."/>
            <person name="Coyle M."/>
            <person name="Francisco L."/>
            <person name="Jackson L."/>
            <person name="Javaid M."/>
            <person name="Korchina V."/>
            <person name="Kovar C."/>
            <person name="Mata R."/>
            <person name="Mathew T."/>
            <person name="Ngo R."/>
            <person name="Nguyen L."/>
            <person name="Nguyen N."/>
            <person name="Okwuonu G."/>
            <person name="Ongeri F."/>
            <person name="Pham C."/>
            <person name="Simmons D."/>
            <person name="Wilczek-Boney K."/>
            <person name="Hale W."/>
            <person name="Jakkamsetti A."/>
            <person name="Pham P."/>
            <person name="Ruth R."/>
            <person name="San Lucas F."/>
            <person name="Warren J."/>
            <person name="Zhang J."/>
            <person name="Zhao Z."/>
            <person name="Zhou C."/>
            <person name="Zhu D."/>
            <person name="Lee S."/>
            <person name="Bess C."/>
            <person name="Blankenburg K."/>
            <person name="Forbes L."/>
            <person name="Fu Q."/>
            <person name="Gubbala S."/>
            <person name="Hirani K."/>
            <person name="Jayaseelan J.C."/>
            <person name="Lara F."/>
            <person name="Munidasa M."/>
            <person name="Palculict T."/>
            <person name="Patil S."/>
            <person name="Pu L.-L."/>
            <person name="Saada N."/>
            <person name="Tang L."/>
            <person name="Weissenberger G."/>
            <person name="Zhu Y."/>
            <person name="Hemphill L."/>
            <person name="Shang Y."/>
            <person name="Youmans B."/>
            <person name="Ayvaz T."/>
            <person name="Ross M."/>
            <person name="Santibanez J."/>
            <person name="Aqrawi P."/>
            <person name="Gross S."/>
            <person name="Joshi V."/>
            <person name="Fowler G."/>
            <person name="Nazareth L."/>
            <person name="Reid J."/>
            <person name="Worley K."/>
            <person name="Petrosino J."/>
            <person name="Highlander S."/>
            <person name="Gibbs R."/>
        </authorList>
    </citation>
    <scope>NUCLEOTIDE SEQUENCE [LARGE SCALE GENOMIC DNA]</scope>
    <source>
        <strain evidence="4 5">ATCC BAA-1640</strain>
    </source>
</reference>
<dbReference type="InterPro" id="IPR002509">
    <property type="entry name" value="NODB_dom"/>
</dbReference>
<evidence type="ECO:0000313" key="4">
    <source>
        <dbReference type="EMBL" id="EFM24596.1"/>
    </source>
</evidence>
<organism evidence="4 5">
    <name type="scientific">Peptoniphilus duerdenii ATCC BAA-1640</name>
    <dbReference type="NCBI Taxonomy" id="862517"/>
    <lineage>
        <taxon>Bacteria</taxon>
        <taxon>Bacillati</taxon>
        <taxon>Bacillota</taxon>
        <taxon>Tissierellia</taxon>
        <taxon>Tissierellales</taxon>
        <taxon>Peptoniphilaceae</taxon>
        <taxon>Peptoniphilus</taxon>
    </lineage>
</organism>
<dbReference type="InterPro" id="IPR011330">
    <property type="entry name" value="Glyco_hydro/deAcase_b/a-brl"/>
</dbReference>
<dbReference type="PANTHER" id="PTHR34216:SF3">
    <property type="entry name" value="POLY-BETA-1,6-N-ACETYL-D-GLUCOSAMINE N-DEACETYLASE"/>
    <property type="match status" value="1"/>
</dbReference>
<dbReference type="PROSITE" id="PS51677">
    <property type="entry name" value="NODB"/>
    <property type="match status" value="1"/>
</dbReference>
<comment type="subcellular location">
    <subcellularLocation>
        <location evidence="1">Secreted</location>
    </subcellularLocation>
</comment>
<dbReference type="EMBL" id="AEEH01000050">
    <property type="protein sequence ID" value="EFM24596.1"/>
    <property type="molecule type" value="Genomic_DNA"/>
</dbReference>
<accession>E0NNJ3</accession>
<evidence type="ECO:0000256" key="1">
    <source>
        <dbReference type="ARBA" id="ARBA00004613"/>
    </source>
</evidence>
<dbReference type="Proteomes" id="UP000003280">
    <property type="component" value="Unassembled WGS sequence"/>
</dbReference>
<dbReference type="AlphaFoldDB" id="E0NNJ3"/>
<name>E0NNJ3_9FIRM</name>
<dbReference type="Gene3D" id="3.20.20.370">
    <property type="entry name" value="Glycoside hydrolase/deacetylase"/>
    <property type="match status" value="1"/>
</dbReference>
<dbReference type="eggNOG" id="COG0726">
    <property type="taxonomic scope" value="Bacteria"/>
</dbReference>
<dbReference type="HOGENOM" id="CLU_443342_0_0_9"/>
<evidence type="ECO:0000313" key="5">
    <source>
        <dbReference type="Proteomes" id="UP000003280"/>
    </source>
</evidence>
<keyword evidence="2" id="KW-0732">Signal</keyword>
<feature type="domain" description="NodB homology" evidence="3">
    <location>
        <begin position="425"/>
        <end position="616"/>
    </location>
</feature>
<gene>
    <name evidence="4" type="ORF">HMPREF9225_1732</name>
</gene>
<comment type="caution">
    <text evidence="4">The sequence shown here is derived from an EMBL/GenBank/DDBJ whole genome shotgun (WGS) entry which is preliminary data.</text>
</comment>
<dbReference type="STRING" id="862517.HMPREF9225_1732"/>
<evidence type="ECO:0000259" key="3">
    <source>
        <dbReference type="PROSITE" id="PS51677"/>
    </source>
</evidence>
<dbReference type="InterPro" id="IPR051398">
    <property type="entry name" value="Polysacch_Deacetylase"/>
</dbReference>
<dbReference type="OrthoDB" id="9778320at2"/>
<protein>
    <submittedName>
        <fullName evidence="4">Polysaccharide deacetylase</fullName>
    </submittedName>
</protein>
<dbReference type="GO" id="GO:0016810">
    <property type="term" value="F:hydrolase activity, acting on carbon-nitrogen (but not peptide) bonds"/>
    <property type="evidence" value="ECO:0007669"/>
    <property type="project" value="InterPro"/>
</dbReference>
<sequence length="616" mass="71729">MMNSKKFVKTFVLIVLILLVAIAGLNYYTSPFGLFKDKYFDWFSYDMTQNPRIAKVEYLKKNKNLKYDSFIVGASGASSFPSEDLKKYTGKDFYNTFYYGADMLDSVNTVKWLVKHYDVENIIMPIGLTSACYYNVGNDTMNNAMHYELDGTNPVKFYAKYLLANPNYGLDKLKSSREHKFLQQSYTVFNVLDGSYDKSIRDIEPISNLEEYKNREIYHQFNYDFGDHPNLGYIDEFINSMEEIVDICKEKNIALKVVVVPMYHEDFKFYDKAEVEEFYKRLSEVTDYYDFCKTSVSYDARYFYDRTHFRNDVGRMMLSYIYGDEKNYVNDYYVPKDFGIHVGANATYKDVMKRYNSDLQMDKDSEKRLPVFMYHHFAEVGDGGDTISYENFKTQMKAIKDAGYSTVTLKDLDNFIREGKNLPEKSVLITMDDGYRSNTEFAYNILKENGFNAVVFPIGSSIGKDTYKETNHPIIPHFSIEEAKDTMDVLEFGSHSFDMHQSTALEKEKPVRNFAIPLEGEDDFSFVDAFRRDVSLEEDSLKSIFSKTKAFAYPGGYYSDITAVILSENDYRFTFLTEEHQNYLLKGLRQSGLGLGRFNMTDHRTYQDTINLLEGR</sequence>
<proteinExistence type="predicted"/>
<evidence type="ECO:0000256" key="2">
    <source>
        <dbReference type="ARBA" id="ARBA00022729"/>
    </source>
</evidence>
<dbReference type="CDD" id="cd10966">
    <property type="entry name" value="CE4_yadE_5s"/>
    <property type="match status" value="1"/>
</dbReference>